<keyword evidence="9" id="KW-1133">Transmembrane helix</keyword>
<dbReference type="EC" id="2.7.13.3" evidence="2"/>
<feature type="transmembrane region" description="Helical" evidence="9">
    <location>
        <begin position="114"/>
        <end position="135"/>
    </location>
</feature>
<reference evidence="12" key="1">
    <citation type="journal article" date="2019" name="Int. J. Syst. Evol. Microbiol.">
        <title>The Global Catalogue of Microorganisms (GCM) 10K type strain sequencing project: providing services to taxonomists for standard genome sequencing and annotation.</title>
        <authorList>
            <consortium name="The Broad Institute Genomics Platform"/>
            <consortium name="The Broad Institute Genome Sequencing Center for Infectious Disease"/>
            <person name="Wu L."/>
            <person name="Ma J."/>
        </authorList>
    </citation>
    <scope>NUCLEOTIDE SEQUENCE [LARGE SCALE GENOMIC DNA]</scope>
    <source>
        <strain evidence="12">CCUG 57113</strain>
    </source>
</reference>
<evidence type="ECO:0000256" key="9">
    <source>
        <dbReference type="SAM" id="Phobius"/>
    </source>
</evidence>
<dbReference type="RefSeq" id="WP_209747347.1">
    <property type="nucleotide sequence ID" value="NZ_JBHSMH010000004.1"/>
</dbReference>
<dbReference type="CDD" id="cd16917">
    <property type="entry name" value="HATPase_UhpB-NarQ-NarX-like"/>
    <property type="match status" value="1"/>
</dbReference>
<dbReference type="Pfam" id="PF07730">
    <property type="entry name" value="HisKA_3"/>
    <property type="match status" value="1"/>
</dbReference>
<organism evidence="11 12">
    <name type="scientific">Cohnella suwonensis</name>
    <dbReference type="NCBI Taxonomy" id="696072"/>
    <lineage>
        <taxon>Bacteria</taxon>
        <taxon>Bacillati</taxon>
        <taxon>Bacillota</taxon>
        <taxon>Bacilli</taxon>
        <taxon>Bacillales</taxon>
        <taxon>Paenibacillaceae</taxon>
        <taxon>Cohnella</taxon>
    </lineage>
</organism>
<feature type="transmembrane region" description="Helical" evidence="9">
    <location>
        <begin position="60"/>
        <end position="80"/>
    </location>
</feature>
<evidence type="ECO:0000256" key="3">
    <source>
        <dbReference type="ARBA" id="ARBA00022553"/>
    </source>
</evidence>
<evidence type="ECO:0000256" key="7">
    <source>
        <dbReference type="ARBA" id="ARBA00022840"/>
    </source>
</evidence>
<keyword evidence="12" id="KW-1185">Reference proteome</keyword>
<proteinExistence type="predicted"/>
<comment type="caution">
    <text evidence="11">The sequence shown here is derived from an EMBL/GenBank/DDBJ whole genome shotgun (WGS) entry which is preliminary data.</text>
</comment>
<keyword evidence="6 11" id="KW-0418">Kinase</keyword>
<dbReference type="InterPro" id="IPR036890">
    <property type="entry name" value="HATPase_C_sf"/>
</dbReference>
<dbReference type="GO" id="GO:0016301">
    <property type="term" value="F:kinase activity"/>
    <property type="evidence" value="ECO:0007669"/>
    <property type="project" value="UniProtKB-KW"/>
</dbReference>
<feature type="transmembrane region" description="Helical" evidence="9">
    <location>
        <begin position="6"/>
        <end position="24"/>
    </location>
</feature>
<evidence type="ECO:0000313" key="12">
    <source>
        <dbReference type="Proteomes" id="UP001596105"/>
    </source>
</evidence>
<dbReference type="PANTHER" id="PTHR24421">
    <property type="entry name" value="NITRATE/NITRITE SENSOR PROTEIN NARX-RELATED"/>
    <property type="match status" value="1"/>
</dbReference>
<evidence type="ECO:0000256" key="5">
    <source>
        <dbReference type="ARBA" id="ARBA00022741"/>
    </source>
</evidence>
<feature type="transmembrane region" description="Helical" evidence="9">
    <location>
        <begin position="87"/>
        <end position="108"/>
    </location>
</feature>
<keyword evidence="7" id="KW-0067">ATP-binding</keyword>
<evidence type="ECO:0000256" key="1">
    <source>
        <dbReference type="ARBA" id="ARBA00000085"/>
    </source>
</evidence>
<sequence>MDYRIIGNKAGLLAYTIAVSFFLTEQSDERYMLANLVFLSLNIAIPIFKRPAPKRVLGLLAAAFAIGCAWKLDPLFLLLLPANLYELAWLTGLRTLFAGLLLLVPLPFAPKELVPAYLLAASLSFLIFANGRAALARIGKLEAMNEKAREDFERLTRSLNENADYMRRSEYTIKLEERNRLSQQIHDDIGHAMAGALIQMEASRMLLASNPDKASELLGNAIHISKEGLERIRLTLKDAKPKSEELGINRLRLMVDELSANRGVQATLSHKGDVDAVTPLQWKIVQENASEAITNSLKYGQATSIHIEVHVLNKFVKSVVSDNGVGADKIVKGLGIVGMEERAAAVGGTVVADGKKGFSVTTLLPRETPAPADGSP</sequence>
<gene>
    <name evidence="11" type="ORF">ACFPPD_01475</name>
</gene>
<keyword evidence="8" id="KW-0902">Two-component regulatory system</keyword>
<keyword evidence="9" id="KW-0812">Transmembrane</keyword>
<comment type="catalytic activity">
    <reaction evidence="1">
        <text>ATP + protein L-histidine = ADP + protein N-phospho-L-histidine.</text>
        <dbReference type="EC" id="2.7.13.3"/>
    </reaction>
</comment>
<dbReference type="PANTHER" id="PTHR24421:SF10">
    <property type="entry name" value="NITRATE_NITRITE SENSOR PROTEIN NARQ"/>
    <property type="match status" value="1"/>
</dbReference>
<evidence type="ECO:0000256" key="4">
    <source>
        <dbReference type="ARBA" id="ARBA00022679"/>
    </source>
</evidence>
<dbReference type="Gene3D" id="1.20.5.1930">
    <property type="match status" value="1"/>
</dbReference>
<feature type="transmembrane region" description="Helical" evidence="9">
    <location>
        <begin position="31"/>
        <end position="48"/>
    </location>
</feature>
<keyword evidence="5" id="KW-0547">Nucleotide-binding</keyword>
<keyword evidence="4" id="KW-0808">Transferase</keyword>
<dbReference type="SUPFAM" id="SSF55874">
    <property type="entry name" value="ATPase domain of HSP90 chaperone/DNA topoisomerase II/histidine kinase"/>
    <property type="match status" value="1"/>
</dbReference>
<evidence type="ECO:0000256" key="2">
    <source>
        <dbReference type="ARBA" id="ARBA00012438"/>
    </source>
</evidence>
<protein>
    <recommendedName>
        <fullName evidence="2">histidine kinase</fullName>
        <ecNumber evidence="2">2.7.13.3</ecNumber>
    </recommendedName>
</protein>
<evidence type="ECO:0000256" key="8">
    <source>
        <dbReference type="ARBA" id="ARBA00023012"/>
    </source>
</evidence>
<dbReference type="InterPro" id="IPR011712">
    <property type="entry name" value="Sig_transdc_His_kin_sub3_dim/P"/>
</dbReference>
<evidence type="ECO:0000256" key="6">
    <source>
        <dbReference type="ARBA" id="ARBA00022777"/>
    </source>
</evidence>
<dbReference type="InterPro" id="IPR050482">
    <property type="entry name" value="Sensor_HK_TwoCompSys"/>
</dbReference>
<dbReference type="Gene3D" id="3.30.565.10">
    <property type="entry name" value="Histidine kinase-like ATPase, C-terminal domain"/>
    <property type="match status" value="1"/>
</dbReference>
<keyword evidence="3" id="KW-0597">Phosphoprotein</keyword>
<evidence type="ECO:0000259" key="10">
    <source>
        <dbReference type="Pfam" id="PF07730"/>
    </source>
</evidence>
<feature type="domain" description="Signal transduction histidine kinase subgroup 3 dimerisation and phosphoacceptor" evidence="10">
    <location>
        <begin position="177"/>
        <end position="242"/>
    </location>
</feature>
<evidence type="ECO:0000313" key="11">
    <source>
        <dbReference type="EMBL" id="MFC5467368.1"/>
    </source>
</evidence>
<name>A0ABW0LND6_9BACL</name>
<dbReference type="EMBL" id="JBHSMH010000004">
    <property type="protein sequence ID" value="MFC5467368.1"/>
    <property type="molecule type" value="Genomic_DNA"/>
</dbReference>
<accession>A0ABW0LND6</accession>
<dbReference type="Proteomes" id="UP001596105">
    <property type="component" value="Unassembled WGS sequence"/>
</dbReference>
<keyword evidence="9" id="KW-0472">Membrane</keyword>